<feature type="domain" description="ATP-grasp" evidence="11">
    <location>
        <begin position="108"/>
        <end position="308"/>
    </location>
</feature>
<dbReference type="EC" id="6.3.4.13" evidence="2"/>
<dbReference type="eggNOG" id="COG0151">
    <property type="taxonomic scope" value="Bacteria"/>
</dbReference>
<keyword evidence="13" id="KW-1185">Reference proteome</keyword>
<evidence type="ECO:0000259" key="11">
    <source>
        <dbReference type="PROSITE" id="PS50975"/>
    </source>
</evidence>
<dbReference type="SUPFAM" id="SSF52440">
    <property type="entry name" value="PreATP-grasp domain"/>
    <property type="match status" value="1"/>
</dbReference>
<evidence type="ECO:0000256" key="3">
    <source>
        <dbReference type="ARBA" id="ARBA00022598"/>
    </source>
</evidence>
<dbReference type="SUPFAM" id="SSF51246">
    <property type="entry name" value="Rudiment single hybrid motif"/>
    <property type="match status" value="1"/>
</dbReference>
<dbReference type="PANTHER" id="PTHR43472:SF1">
    <property type="entry name" value="PHOSPHORIBOSYLAMINE--GLYCINE LIGASE, CHLOROPLASTIC"/>
    <property type="match status" value="1"/>
</dbReference>
<evidence type="ECO:0000256" key="1">
    <source>
        <dbReference type="ARBA" id="ARBA00005174"/>
    </source>
</evidence>
<dbReference type="RefSeq" id="WP_013739850.1">
    <property type="nucleotide sequence ID" value="NC_015436.1"/>
</dbReference>
<dbReference type="Gene3D" id="3.30.470.20">
    <property type="entry name" value="ATP-grasp fold, B domain"/>
    <property type="match status" value="1"/>
</dbReference>
<dbReference type="PANTHER" id="PTHR43472">
    <property type="entry name" value="PHOSPHORIBOSYLAMINE--GLYCINE LIGASE"/>
    <property type="match status" value="1"/>
</dbReference>
<dbReference type="STRING" id="760011.Spico_1245"/>
<dbReference type="AlphaFoldDB" id="F4GLR1"/>
<dbReference type="PROSITE" id="PS50975">
    <property type="entry name" value="ATP_GRASP"/>
    <property type="match status" value="1"/>
</dbReference>
<dbReference type="InterPro" id="IPR000115">
    <property type="entry name" value="PRibGlycinamide_synth"/>
</dbReference>
<sequence>MRVLVLGSGAKDHAVAWWFSQSRFINGLFVAPGNLGTESIAVNLSSVDPSSPEQVYDACVAHSIDFVFVGTESPLFTGVIDYLNERGIATFGAPRKALKLEGDRRFAREFTHRYGIPTPSYYVFEDEKTFADFIERHPGKRFVIKRNALSPSRVMLNSDDPASLLAFARPLLVNDAILVEDYRIGMAVTLSVLMDNKGFLALPACSDYMKTGTGSTGLPTGGMGSICPVPLKDCVRNTIMDSIVLPTLHGLKTEGLAYKGVLTFSLIDTPEDGPILVDYHIRFNDPAAQAGIPLVKSDLVEILQAMQNDTLADFKLEISPQCSVAVVIASEGYPTSPMTGMTVADVPVVVRNNKLASTPRVFCGAVQHIDGKPITTGGRNITVVGVEDTIADANHKAYEIVHLIRFPGAWYRSDIGNKFFQQ</sequence>
<name>F4GLR1_PARC1</name>
<dbReference type="InterPro" id="IPR011054">
    <property type="entry name" value="Rudment_hybrid_motif"/>
</dbReference>
<dbReference type="InterPro" id="IPR011761">
    <property type="entry name" value="ATP-grasp"/>
</dbReference>
<dbReference type="SMART" id="SM01210">
    <property type="entry name" value="GARS_C"/>
    <property type="match status" value="1"/>
</dbReference>
<proteinExistence type="inferred from homology"/>
<dbReference type="GO" id="GO:0006189">
    <property type="term" value="P:'de novo' IMP biosynthetic process"/>
    <property type="evidence" value="ECO:0007669"/>
    <property type="project" value="UniProtKB-UniPathway"/>
</dbReference>
<dbReference type="InterPro" id="IPR020560">
    <property type="entry name" value="PRibGlycinamide_synth_C-dom"/>
</dbReference>
<dbReference type="InterPro" id="IPR020561">
    <property type="entry name" value="PRibGlycinamid_synth_ATP-grasp"/>
</dbReference>
<accession>F4GLR1</accession>
<dbReference type="GO" id="GO:0005524">
    <property type="term" value="F:ATP binding"/>
    <property type="evidence" value="ECO:0007669"/>
    <property type="project" value="UniProtKB-UniRule"/>
</dbReference>
<dbReference type="SUPFAM" id="SSF56059">
    <property type="entry name" value="Glutathione synthetase ATP-binding domain-like"/>
    <property type="match status" value="1"/>
</dbReference>
<dbReference type="SMART" id="SM01209">
    <property type="entry name" value="GARS_A"/>
    <property type="match status" value="1"/>
</dbReference>
<comment type="similarity">
    <text evidence="7">Belongs to the GARS family.</text>
</comment>
<evidence type="ECO:0000256" key="10">
    <source>
        <dbReference type="PROSITE-ProRule" id="PRU00409"/>
    </source>
</evidence>
<dbReference type="Gene3D" id="3.90.600.10">
    <property type="entry name" value="Phosphoribosylglycinamide synthetase, C-terminal domain"/>
    <property type="match status" value="1"/>
</dbReference>
<evidence type="ECO:0000313" key="12">
    <source>
        <dbReference type="EMBL" id="AEC02455.1"/>
    </source>
</evidence>
<comment type="pathway">
    <text evidence="1">Purine metabolism; IMP biosynthesis via de novo pathway; N(1)-(5-phospho-D-ribosyl)glycinamide from 5-phospho-alpha-D-ribose 1-diphosphate: step 2/2.</text>
</comment>
<reference evidence="13" key="1">
    <citation type="submission" date="2011-04" db="EMBL/GenBank/DDBJ databases">
        <title>The complete genome of Spirochaeta coccoides DSM 17374.</title>
        <authorList>
            <person name="Lucas S."/>
            <person name="Copeland A."/>
            <person name="Lapidus A."/>
            <person name="Bruce D."/>
            <person name="Goodwin L."/>
            <person name="Pitluck S."/>
            <person name="Peters L."/>
            <person name="Kyrpides N."/>
            <person name="Mavromatis K."/>
            <person name="Pagani I."/>
            <person name="Ivanova N."/>
            <person name="Ovchinnikova G."/>
            <person name="Lu M."/>
            <person name="Detter J.C."/>
            <person name="Tapia R."/>
            <person name="Han C."/>
            <person name="Land M."/>
            <person name="Hauser L."/>
            <person name="Markowitz V."/>
            <person name="Cheng J.-F."/>
            <person name="Hugenholtz P."/>
            <person name="Woyke T."/>
            <person name="Wu D."/>
            <person name="Spring S."/>
            <person name="Schroeder M."/>
            <person name="Brambilla E."/>
            <person name="Klenk H.-P."/>
            <person name="Eisen J.A."/>
        </authorList>
    </citation>
    <scope>NUCLEOTIDE SEQUENCE [LARGE SCALE GENOMIC DNA]</scope>
    <source>
        <strain evidence="13">ATCC BAA-1237 / DSM 17374 / SPN1</strain>
    </source>
</reference>
<dbReference type="HOGENOM" id="CLU_027420_3_0_12"/>
<reference evidence="12 13" key="2">
    <citation type="journal article" date="2012" name="Stand. Genomic Sci.">
        <title>Complete genome sequence of the termite hindgut bacterium Spirochaeta coccoides type strain (SPN1(T)), reclassification in the genus Sphaerochaeta as Sphaerochaeta coccoides comb. nov. and emendations of the family Spirochaetaceae and the genus Sphaerochaeta.</title>
        <authorList>
            <person name="Abt B."/>
            <person name="Han C."/>
            <person name="Scheuner C."/>
            <person name="Lu M."/>
            <person name="Lapidus A."/>
            <person name="Nolan M."/>
            <person name="Lucas S."/>
            <person name="Hammon N."/>
            <person name="Deshpande S."/>
            <person name="Cheng J.F."/>
            <person name="Tapia R."/>
            <person name="Goodwin L.A."/>
            <person name="Pitluck S."/>
            <person name="Liolios K."/>
            <person name="Pagani I."/>
            <person name="Ivanova N."/>
            <person name="Mavromatis K."/>
            <person name="Mikhailova N."/>
            <person name="Huntemann M."/>
            <person name="Pati A."/>
            <person name="Chen A."/>
            <person name="Palaniappan K."/>
            <person name="Land M."/>
            <person name="Hauser L."/>
            <person name="Brambilla E.M."/>
            <person name="Rohde M."/>
            <person name="Spring S."/>
            <person name="Gronow S."/>
            <person name="Goker M."/>
            <person name="Woyke T."/>
            <person name="Bristow J."/>
            <person name="Eisen J.A."/>
            <person name="Markowitz V."/>
            <person name="Hugenholtz P."/>
            <person name="Kyrpides N.C."/>
            <person name="Klenk H.P."/>
            <person name="Detter J.C."/>
        </authorList>
    </citation>
    <scope>NUCLEOTIDE SEQUENCE [LARGE SCALE GENOMIC DNA]</scope>
    <source>
        <strain evidence="13">ATCC BAA-1237 / DSM 17374 / SPN1</strain>
    </source>
</reference>
<dbReference type="UniPathway" id="UPA00074">
    <property type="reaction ID" value="UER00125"/>
</dbReference>
<evidence type="ECO:0000256" key="2">
    <source>
        <dbReference type="ARBA" id="ARBA00013255"/>
    </source>
</evidence>
<dbReference type="GO" id="GO:0009113">
    <property type="term" value="P:purine nucleobase biosynthetic process"/>
    <property type="evidence" value="ECO:0007669"/>
    <property type="project" value="InterPro"/>
</dbReference>
<organism evidence="12 13">
    <name type="scientific">Parasphaerochaeta coccoides (strain ATCC BAA-1237 / DSM 17374 / SPN1)</name>
    <name type="common">Sphaerochaeta coccoides</name>
    <dbReference type="NCBI Taxonomy" id="760011"/>
    <lineage>
        <taxon>Bacteria</taxon>
        <taxon>Pseudomonadati</taxon>
        <taxon>Spirochaetota</taxon>
        <taxon>Spirochaetia</taxon>
        <taxon>Spirochaetales</taxon>
        <taxon>Sphaerochaetaceae</taxon>
        <taxon>Parasphaerochaeta</taxon>
    </lineage>
</organism>
<dbReference type="EMBL" id="CP002659">
    <property type="protein sequence ID" value="AEC02455.1"/>
    <property type="molecule type" value="Genomic_DNA"/>
</dbReference>
<evidence type="ECO:0000256" key="5">
    <source>
        <dbReference type="ARBA" id="ARBA00022755"/>
    </source>
</evidence>
<evidence type="ECO:0000256" key="6">
    <source>
        <dbReference type="ARBA" id="ARBA00022840"/>
    </source>
</evidence>
<evidence type="ECO:0000256" key="8">
    <source>
        <dbReference type="ARBA" id="ARBA00042242"/>
    </source>
</evidence>
<dbReference type="Gene3D" id="3.40.50.20">
    <property type="match status" value="1"/>
</dbReference>
<dbReference type="InterPro" id="IPR037123">
    <property type="entry name" value="PRibGlycinamide_synth_C_sf"/>
</dbReference>
<dbReference type="NCBIfam" id="TIGR00877">
    <property type="entry name" value="purD"/>
    <property type="match status" value="1"/>
</dbReference>
<dbReference type="GO" id="GO:0004637">
    <property type="term" value="F:phosphoribosylamine-glycine ligase activity"/>
    <property type="evidence" value="ECO:0007669"/>
    <property type="project" value="UniProtKB-EC"/>
</dbReference>
<dbReference type="InterPro" id="IPR020562">
    <property type="entry name" value="PRibGlycinamide_synth_N"/>
</dbReference>
<dbReference type="Pfam" id="PF02844">
    <property type="entry name" value="GARS_N"/>
    <property type="match status" value="1"/>
</dbReference>
<evidence type="ECO:0000256" key="9">
    <source>
        <dbReference type="ARBA" id="ARBA00042864"/>
    </source>
</evidence>
<evidence type="ECO:0000256" key="4">
    <source>
        <dbReference type="ARBA" id="ARBA00022741"/>
    </source>
</evidence>
<keyword evidence="6 10" id="KW-0067">ATP-binding</keyword>
<dbReference type="Pfam" id="PF02843">
    <property type="entry name" value="GARS_C"/>
    <property type="match status" value="1"/>
</dbReference>
<dbReference type="OrthoDB" id="9807240at2"/>
<protein>
    <recommendedName>
        <fullName evidence="2">phosphoribosylamine--glycine ligase</fullName>
        <ecNumber evidence="2">6.3.4.13</ecNumber>
    </recommendedName>
    <alternativeName>
        <fullName evidence="8">Glycinamide ribonucleotide synthetase</fullName>
    </alternativeName>
    <alternativeName>
        <fullName evidence="9">Phosphoribosylglycinamide synthetase</fullName>
    </alternativeName>
</protein>
<keyword evidence="5" id="KW-0658">Purine biosynthesis</keyword>
<dbReference type="GO" id="GO:0046872">
    <property type="term" value="F:metal ion binding"/>
    <property type="evidence" value="ECO:0007669"/>
    <property type="project" value="InterPro"/>
</dbReference>
<dbReference type="KEGG" id="scc:Spico_1245"/>
<keyword evidence="4 10" id="KW-0547">Nucleotide-binding</keyword>
<evidence type="ECO:0000313" key="13">
    <source>
        <dbReference type="Proteomes" id="UP000007939"/>
    </source>
</evidence>
<dbReference type="Pfam" id="PF01071">
    <property type="entry name" value="GARS_A"/>
    <property type="match status" value="1"/>
</dbReference>
<dbReference type="InterPro" id="IPR016185">
    <property type="entry name" value="PreATP-grasp_dom_sf"/>
</dbReference>
<gene>
    <name evidence="12" type="ordered locus">Spico_1245</name>
</gene>
<evidence type="ECO:0000256" key="7">
    <source>
        <dbReference type="ARBA" id="ARBA00038345"/>
    </source>
</evidence>
<keyword evidence="3 12" id="KW-0436">Ligase</keyword>
<dbReference type="Proteomes" id="UP000007939">
    <property type="component" value="Chromosome"/>
</dbReference>